<comment type="subcellular location">
    <subcellularLocation>
        <location evidence="1">Cell membrane</location>
        <topology evidence="1">Multi-pass membrane protein</topology>
    </subcellularLocation>
</comment>
<feature type="transmembrane region" description="Helical" evidence="6">
    <location>
        <begin position="201"/>
        <end position="221"/>
    </location>
</feature>
<feature type="transmembrane region" description="Helical" evidence="6">
    <location>
        <begin position="395"/>
        <end position="416"/>
    </location>
</feature>
<feature type="transmembrane region" description="Helical" evidence="6">
    <location>
        <begin position="52"/>
        <end position="72"/>
    </location>
</feature>
<dbReference type="PRINTS" id="PR01036">
    <property type="entry name" value="TCRTETB"/>
</dbReference>
<feature type="transmembrane region" description="Helical" evidence="6">
    <location>
        <begin position="329"/>
        <end position="349"/>
    </location>
</feature>
<dbReference type="GO" id="GO:0022857">
    <property type="term" value="F:transmembrane transporter activity"/>
    <property type="evidence" value="ECO:0007669"/>
    <property type="project" value="InterPro"/>
</dbReference>
<proteinExistence type="predicted"/>
<keyword evidence="5 6" id="KW-0472">Membrane</keyword>
<feature type="domain" description="Major facilitator superfamily (MFS) profile" evidence="7">
    <location>
        <begin position="18"/>
        <end position="460"/>
    </location>
</feature>
<feature type="transmembrane region" description="Helical" evidence="6">
    <location>
        <begin position="265"/>
        <end position="288"/>
    </location>
</feature>
<dbReference type="AlphaFoldDB" id="A0A0M1P4L1"/>
<dbReference type="GO" id="GO:0005886">
    <property type="term" value="C:plasma membrane"/>
    <property type="evidence" value="ECO:0007669"/>
    <property type="project" value="UniProtKB-SubCell"/>
</dbReference>
<feature type="transmembrane region" description="Helical" evidence="6">
    <location>
        <begin position="436"/>
        <end position="455"/>
    </location>
</feature>
<keyword evidence="4 6" id="KW-1133">Transmembrane helix</keyword>
<evidence type="ECO:0000256" key="1">
    <source>
        <dbReference type="ARBA" id="ARBA00004651"/>
    </source>
</evidence>
<evidence type="ECO:0000256" key="4">
    <source>
        <dbReference type="ARBA" id="ARBA00022989"/>
    </source>
</evidence>
<keyword evidence="9" id="KW-1185">Reference proteome</keyword>
<dbReference type="PANTHER" id="PTHR42718">
    <property type="entry name" value="MAJOR FACILITATOR SUPERFAMILY MULTIDRUG TRANSPORTER MFSC"/>
    <property type="match status" value="1"/>
</dbReference>
<feature type="transmembrane region" description="Helical" evidence="6">
    <location>
        <begin position="227"/>
        <end position="244"/>
    </location>
</feature>
<feature type="transmembrane region" description="Helical" evidence="6">
    <location>
        <begin position="84"/>
        <end position="104"/>
    </location>
</feature>
<sequence>MGTAIQLSKEEKRGIWKVLTWLLILEFFFVFNNNVFILISPKLVEDFKVAPSTVSLVFSLGTLAFGVCSIVYTILADRISMRKLLLVACTAFPIISFLGVFSVYSFTLLIIFRVLFGMSIAAPVALVVIIALRYFNKLEAAKLFGFVGAIFQLGAAVGNALGGYITEHLSWNIIFLFSCITIFSVPTIYKHMPKEKSQQHSFDYFGAVMLTGIVTLIILFFTSKMQYPTMLWAAIVLGVIFMLYSKKKKDPFVDIRLFSIKGVSGSLLVCLLFYMTQAAFLFIFPFIVKDTYGMSLTVIGMFNMITNILAFTVGMFSGRIIKAIGYRNMVILGGGFIFTGLIIIAFLVGFSVVPVFIGLGIFNIGYVLFFSGYLSNYTQLLPSEFHGAGVGVEKLIVQLGSSLGAAFIGMFFGASYMNHALVDFSGRAEAAQFSNMSLILLVMIIAATSMFLVIFKKNVKPQDTLS</sequence>
<dbReference type="InterPro" id="IPR011701">
    <property type="entry name" value="MFS"/>
</dbReference>
<feature type="transmembrane region" description="Helical" evidence="6">
    <location>
        <begin position="21"/>
        <end position="40"/>
    </location>
</feature>
<evidence type="ECO:0000256" key="3">
    <source>
        <dbReference type="ARBA" id="ARBA00022692"/>
    </source>
</evidence>
<dbReference type="Proteomes" id="UP000036932">
    <property type="component" value="Unassembled WGS sequence"/>
</dbReference>
<keyword evidence="2" id="KW-0813">Transport</keyword>
<accession>A0A0M1P4L1</accession>
<dbReference type="PROSITE" id="PS50850">
    <property type="entry name" value="MFS"/>
    <property type="match status" value="1"/>
</dbReference>
<evidence type="ECO:0000256" key="2">
    <source>
        <dbReference type="ARBA" id="ARBA00022448"/>
    </source>
</evidence>
<dbReference type="Gene3D" id="1.20.1720.10">
    <property type="entry name" value="Multidrug resistance protein D"/>
    <property type="match status" value="1"/>
</dbReference>
<dbReference type="PANTHER" id="PTHR42718:SF35">
    <property type="entry name" value="BLL0718 PROTEIN"/>
    <property type="match status" value="1"/>
</dbReference>
<feature type="transmembrane region" description="Helical" evidence="6">
    <location>
        <begin position="294"/>
        <end position="317"/>
    </location>
</feature>
<reference evidence="9" key="1">
    <citation type="submission" date="2015-08" db="EMBL/GenBank/DDBJ databases">
        <title>Genome sequencing project for genomic taxonomy and phylogenomics of Bacillus-like bacteria.</title>
        <authorList>
            <person name="Liu B."/>
            <person name="Wang J."/>
            <person name="Zhu Y."/>
            <person name="Liu G."/>
            <person name="Chen Q."/>
            <person name="Chen Z."/>
            <person name="Lan J."/>
            <person name="Che J."/>
            <person name="Ge C."/>
            <person name="Shi H."/>
            <person name="Pan Z."/>
            <person name="Liu X."/>
        </authorList>
    </citation>
    <scope>NUCLEOTIDE SEQUENCE [LARGE SCALE GENOMIC DNA]</scope>
    <source>
        <strain evidence="9">FJAT-22460</strain>
    </source>
</reference>
<comment type="caution">
    <text evidence="8">The sequence shown here is derived from an EMBL/GenBank/DDBJ whole genome shotgun (WGS) entry which is preliminary data.</text>
</comment>
<feature type="transmembrane region" description="Helical" evidence="6">
    <location>
        <begin position="144"/>
        <end position="165"/>
    </location>
</feature>
<dbReference type="Pfam" id="PF07690">
    <property type="entry name" value="MFS_1"/>
    <property type="match status" value="1"/>
</dbReference>
<dbReference type="RefSeq" id="WP_054402296.1">
    <property type="nucleotide sequence ID" value="NZ_LIUT01000001.1"/>
</dbReference>
<feature type="transmembrane region" description="Helical" evidence="6">
    <location>
        <begin position="110"/>
        <end position="132"/>
    </location>
</feature>
<dbReference type="InterPro" id="IPR036259">
    <property type="entry name" value="MFS_trans_sf"/>
</dbReference>
<dbReference type="EMBL" id="LIUT01000001">
    <property type="protein sequence ID" value="KOR89250.1"/>
    <property type="molecule type" value="Genomic_DNA"/>
</dbReference>
<dbReference type="InterPro" id="IPR020846">
    <property type="entry name" value="MFS_dom"/>
</dbReference>
<keyword evidence="3 6" id="KW-0812">Transmembrane</keyword>
<gene>
    <name evidence="8" type="ORF">AM231_08845</name>
</gene>
<organism evidence="8 9">
    <name type="scientific">Paenibacillus solani</name>
    <dbReference type="NCBI Taxonomy" id="1705565"/>
    <lineage>
        <taxon>Bacteria</taxon>
        <taxon>Bacillati</taxon>
        <taxon>Bacillota</taxon>
        <taxon>Bacilli</taxon>
        <taxon>Bacillales</taxon>
        <taxon>Paenibacillaceae</taxon>
        <taxon>Paenibacillus</taxon>
    </lineage>
</organism>
<feature type="transmembrane region" description="Helical" evidence="6">
    <location>
        <begin position="171"/>
        <end position="189"/>
    </location>
</feature>
<evidence type="ECO:0000313" key="8">
    <source>
        <dbReference type="EMBL" id="KOR89250.1"/>
    </source>
</evidence>
<dbReference type="PATRIC" id="fig|1705565.3.peg.3731"/>
<feature type="transmembrane region" description="Helical" evidence="6">
    <location>
        <begin position="355"/>
        <end position="374"/>
    </location>
</feature>
<dbReference type="OrthoDB" id="2081604at2"/>
<evidence type="ECO:0000256" key="5">
    <source>
        <dbReference type="ARBA" id="ARBA00023136"/>
    </source>
</evidence>
<name>A0A0M1P4L1_9BACL</name>
<evidence type="ECO:0000259" key="7">
    <source>
        <dbReference type="PROSITE" id="PS50850"/>
    </source>
</evidence>
<protein>
    <recommendedName>
        <fullName evidence="7">Major facilitator superfamily (MFS) profile domain-containing protein</fullName>
    </recommendedName>
</protein>
<evidence type="ECO:0000313" key="9">
    <source>
        <dbReference type="Proteomes" id="UP000036932"/>
    </source>
</evidence>
<dbReference type="Gene3D" id="1.20.1250.20">
    <property type="entry name" value="MFS general substrate transporter like domains"/>
    <property type="match status" value="1"/>
</dbReference>
<dbReference type="SUPFAM" id="SSF103473">
    <property type="entry name" value="MFS general substrate transporter"/>
    <property type="match status" value="1"/>
</dbReference>
<evidence type="ECO:0000256" key="6">
    <source>
        <dbReference type="SAM" id="Phobius"/>
    </source>
</evidence>